<evidence type="ECO:0008006" key="2">
    <source>
        <dbReference type="Google" id="ProtNLM"/>
    </source>
</evidence>
<comment type="caution">
    <text evidence="1">The sequence shown here is derived from an EMBL/GenBank/DDBJ whole genome shotgun (WGS) entry which is preliminary data.</text>
</comment>
<organism evidence="1">
    <name type="scientific">marine sediment metagenome</name>
    <dbReference type="NCBI Taxonomy" id="412755"/>
    <lineage>
        <taxon>unclassified sequences</taxon>
        <taxon>metagenomes</taxon>
        <taxon>ecological metagenomes</taxon>
    </lineage>
</organism>
<dbReference type="EMBL" id="LAZR01001511">
    <property type="protein sequence ID" value="KKN43444.1"/>
    <property type="molecule type" value="Genomic_DNA"/>
</dbReference>
<protein>
    <recommendedName>
        <fullName evidence="2">Peptidase S9 prolyl oligopeptidase catalytic domain-containing protein</fullName>
    </recommendedName>
</protein>
<accession>A0A0F9QLX0</accession>
<gene>
    <name evidence="1" type="ORF">LCGC14_0703230</name>
</gene>
<reference evidence="1" key="1">
    <citation type="journal article" date="2015" name="Nature">
        <title>Complex archaea that bridge the gap between prokaryotes and eukaryotes.</title>
        <authorList>
            <person name="Spang A."/>
            <person name="Saw J.H."/>
            <person name="Jorgensen S.L."/>
            <person name="Zaremba-Niedzwiedzka K."/>
            <person name="Martijn J."/>
            <person name="Lind A.E."/>
            <person name="van Eijk R."/>
            <person name="Schleper C."/>
            <person name="Guy L."/>
            <person name="Ettema T.J."/>
        </authorList>
    </citation>
    <scope>NUCLEOTIDE SEQUENCE</scope>
</reference>
<proteinExistence type="predicted"/>
<sequence length="289" mass="32760">MTEKATAAIEIPRGWTARQVIHESARLRLEYTGPVLGATPNAIVAFAPVDFPFQSDRGGWGTASFSKRLMPHVCVFHRDQDWHQHDEFFAAMQTCRKFFGPLPRLTSYGFSMGGYGAILGAQGLNAARAVAISPQSSIDPAAVKFERRYHAQWAAMNGWVHDLNIHVDDLREYVVLYDPLHKQDSQHEIRLPKPAGYRRVLLHGAGHAGIQSLVEMGQAEALFALLRGDSTPAQLRQAYRKKRGGAFRYQRKVGTILHDRRKPAARMFFDMAHHNGFHRLIKKWTPYYK</sequence>
<dbReference type="SUPFAM" id="SSF53474">
    <property type="entry name" value="alpha/beta-Hydrolases"/>
    <property type="match status" value="1"/>
</dbReference>
<evidence type="ECO:0000313" key="1">
    <source>
        <dbReference type="EMBL" id="KKN43444.1"/>
    </source>
</evidence>
<name>A0A0F9QLX0_9ZZZZ</name>
<dbReference type="InterPro" id="IPR029058">
    <property type="entry name" value="AB_hydrolase_fold"/>
</dbReference>
<dbReference type="AlphaFoldDB" id="A0A0F9QLX0"/>